<dbReference type="PANTHER" id="PTHR19384:SF17">
    <property type="entry name" value="NADPH--CYTOCHROME P450 REDUCTASE"/>
    <property type="match status" value="1"/>
</dbReference>
<keyword evidence="4" id="KW-1185">Reference proteome</keyword>
<evidence type="ECO:0000313" key="3">
    <source>
        <dbReference type="EMBL" id="CAH3191307.1"/>
    </source>
</evidence>
<protein>
    <recommendedName>
        <fullName evidence="2">Flavodoxin-like domain-containing protein</fullName>
    </recommendedName>
</protein>
<reference evidence="3 4" key="1">
    <citation type="submission" date="2022-05" db="EMBL/GenBank/DDBJ databases">
        <authorList>
            <consortium name="Genoscope - CEA"/>
            <person name="William W."/>
        </authorList>
    </citation>
    <scope>NUCLEOTIDE SEQUENCE [LARGE SCALE GENOMIC DNA]</scope>
</reference>
<keyword evidence="1" id="KW-0285">Flavoprotein</keyword>
<name>A0ABN8SID5_9CNID</name>
<dbReference type="Gene3D" id="3.40.50.360">
    <property type="match status" value="1"/>
</dbReference>
<evidence type="ECO:0000259" key="2">
    <source>
        <dbReference type="PROSITE" id="PS50902"/>
    </source>
</evidence>
<dbReference type="SUPFAM" id="SSF52218">
    <property type="entry name" value="Flavoproteins"/>
    <property type="match status" value="1"/>
</dbReference>
<dbReference type="Pfam" id="PF00258">
    <property type="entry name" value="Flavodoxin_1"/>
    <property type="match status" value="1"/>
</dbReference>
<dbReference type="PRINTS" id="PR00369">
    <property type="entry name" value="FLAVODOXIN"/>
</dbReference>
<dbReference type="InterPro" id="IPR008254">
    <property type="entry name" value="Flavodoxin/NO_synth"/>
</dbReference>
<dbReference type="EMBL" id="CALNXI010002893">
    <property type="protein sequence ID" value="CAH3191307.1"/>
    <property type="molecule type" value="Genomic_DNA"/>
</dbReference>
<proteinExistence type="predicted"/>
<dbReference type="InterPro" id="IPR029039">
    <property type="entry name" value="Flavoprotein-like_sf"/>
</dbReference>
<comment type="caution">
    <text evidence="3">The sequence shown here is derived from an EMBL/GenBank/DDBJ whole genome shotgun (WGS) entry which is preliminary data.</text>
</comment>
<organism evidence="3 4">
    <name type="scientific">Porites evermanni</name>
    <dbReference type="NCBI Taxonomy" id="104178"/>
    <lineage>
        <taxon>Eukaryota</taxon>
        <taxon>Metazoa</taxon>
        <taxon>Cnidaria</taxon>
        <taxon>Anthozoa</taxon>
        <taxon>Hexacorallia</taxon>
        <taxon>Scleractinia</taxon>
        <taxon>Fungiina</taxon>
        <taxon>Poritidae</taxon>
        <taxon>Porites</taxon>
    </lineage>
</organism>
<dbReference type="PROSITE" id="PS50902">
    <property type="entry name" value="FLAVODOXIN_LIKE"/>
    <property type="match status" value="1"/>
</dbReference>
<dbReference type="Proteomes" id="UP001159427">
    <property type="component" value="Unassembled WGS sequence"/>
</dbReference>
<accession>A0ABN8SID5</accession>
<gene>
    <name evidence="3" type="ORF">PEVE_00021608</name>
</gene>
<evidence type="ECO:0000313" key="4">
    <source>
        <dbReference type="Proteomes" id="UP001159427"/>
    </source>
</evidence>
<sequence length="101" mass="11740">HILPIFFLKEELTRMGEIENSLTIFVMATYGEGDPTDNAQEFYEWLQNDRDDLDCLNYTVFGLGNKTYEHYNAMGRFVDKRLEEMGANRVFEKGEGDDDGK</sequence>
<feature type="non-terminal residue" evidence="3">
    <location>
        <position position="1"/>
    </location>
</feature>
<feature type="domain" description="Flavodoxin-like" evidence="2">
    <location>
        <begin position="1"/>
        <end position="101"/>
    </location>
</feature>
<dbReference type="InterPro" id="IPR001094">
    <property type="entry name" value="Flavdoxin-like"/>
</dbReference>
<dbReference type="PANTHER" id="PTHR19384">
    <property type="entry name" value="NITRIC OXIDE SYNTHASE-RELATED"/>
    <property type="match status" value="1"/>
</dbReference>
<evidence type="ECO:0000256" key="1">
    <source>
        <dbReference type="ARBA" id="ARBA00022630"/>
    </source>
</evidence>